<sequence>MIQQISLLVDSWTGISGSLGYLVIFVIVLITHQLLSVSRPHPITTNMSNNSTTAKEETKVAVDPPRNFTAKQLAYFDGTKDEKTGEDKPVYLSVNGTVFDVSDGRNFYGPDGPYEKFAGKECGVALAKMSFDEQHLGNLKGCSTELNFGERTELEGWIEKFTYYRNYPIKGKLVDDDDLSKLSTRILTADDLAQHTGESGQDIPEGYATAPIYIGAGNKVFDASFGGVEFYGSGGGYNKFAGRDISRALAKMSFDPEDLQNTNIDDLTDKQRKVLDDWIETFQTKKGYPIVGTLGKE</sequence>
<keyword evidence="4" id="KW-0256">Endoplasmic reticulum</keyword>
<evidence type="ECO:0000256" key="4">
    <source>
        <dbReference type="ARBA" id="ARBA00022824"/>
    </source>
</evidence>
<evidence type="ECO:0000256" key="5">
    <source>
        <dbReference type="ARBA" id="ARBA00023004"/>
    </source>
</evidence>
<evidence type="ECO:0000256" key="6">
    <source>
        <dbReference type="SAM" id="Phobius"/>
    </source>
</evidence>
<organism evidence="8 9">
    <name type="scientific">Nitzschia inconspicua</name>
    <dbReference type="NCBI Taxonomy" id="303405"/>
    <lineage>
        <taxon>Eukaryota</taxon>
        <taxon>Sar</taxon>
        <taxon>Stramenopiles</taxon>
        <taxon>Ochrophyta</taxon>
        <taxon>Bacillariophyta</taxon>
        <taxon>Bacillariophyceae</taxon>
        <taxon>Bacillariophycidae</taxon>
        <taxon>Bacillariales</taxon>
        <taxon>Bacillariaceae</taxon>
        <taxon>Nitzschia</taxon>
    </lineage>
</organism>
<name>A0A9K3LTL1_9STRA</name>
<dbReference type="GO" id="GO:0046872">
    <property type="term" value="F:metal ion binding"/>
    <property type="evidence" value="ECO:0007669"/>
    <property type="project" value="UniProtKB-KW"/>
</dbReference>
<feature type="domain" description="Cytochrome b5 heme-binding" evidence="7">
    <location>
        <begin position="187"/>
        <end position="295"/>
    </location>
</feature>
<protein>
    <submittedName>
        <fullName evidence="8">Cytochrome b5-like heme/steroid binding domain containing protein</fullName>
    </submittedName>
</protein>
<comment type="subcellular location">
    <subcellularLocation>
        <location evidence="1">Endoplasmic reticulum</location>
    </subcellularLocation>
</comment>
<dbReference type="InterPro" id="IPR050577">
    <property type="entry name" value="MAPR/NEUFC/NENF-like"/>
</dbReference>
<dbReference type="SMART" id="SM01117">
    <property type="entry name" value="Cyt-b5"/>
    <property type="match status" value="2"/>
</dbReference>
<keyword evidence="3" id="KW-0479">Metal-binding</keyword>
<gene>
    <name evidence="8" type="ORF">IV203_030516</name>
</gene>
<reference evidence="8" key="2">
    <citation type="submission" date="2021-04" db="EMBL/GenBank/DDBJ databases">
        <authorList>
            <person name="Podell S."/>
        </authorList>
    </citation>
    <scope>NUCLEOTIDE SEQUENCE</scope>
    <source>
        <strain evidence="8">Hildebrandi</strain>
    </source>
</reference>
<evidence type="ECO:0000256" key="2">
    <source>
        <dbReference type="ARBA" id="ARBA00022617"/>
    </source>
</evidence>
<dbReference type="OrthoDB" id="547796at2759"/>
<dbReference type="EMBL" id="JAGRRH010000006">
    <property type="protein sequence ID" value="KAG7367773.1"/>
    <property type="molecule type" value="Genomic_DNA"/>
</dbReference>
<evidence type="ECO:0000256" key="3">
    <source>
        <dbReference type="ARBA" id="ARBA00022723"/>
    </source>
</evidence>
<evidence type="ECO:0000256" key="1">
    <source>
        <dbReference type="ARBA" id="ARBA00004240"/>
    </source>
</evidence>
<dbReference type="AlphaFoldDB" id="A0A9K3LTL1"/>
<evidence type="ECO:0000313" key="9">
    <source>
        <dbReference type="Proteomes" id="UP000693970"/>
    </source>
</evidence>
<dbReference type="Pfam" id="PF00173">
    <property type="entry name" value="Cyt-b5"/>
    <property type="match status" value="1"/>
</dbReference>
<dbReference type="InterPro" id="IPR001199">
    <property type="entry name" value="Cyt_B5-like_heme/steroid-bd"/>
</dbReference>
<feature type="transmembrane region" description="Helical" evidence="6">
    <location>
        <begin position="12"/>
        <end position="35"/>
    </location>
</feature>
<comment type="caution">
    <text evidence="8">The sequence shown here is derived from an EMBL/GenBank/DDBJ whole genome shotgun (WGS) entry which is preliminary data.</text>
</comment>
<evidence type="ECO:0000313" key="8">
    <source>
        <dbReference type="EMBL" id="KAG7367773.1"/>
    </source>
</evidence>
<dbReference type="PANTHER" id="PTHR10281:SF72">
    <property type="entry name" value="NEUDESIN"/>
    <property type="match status" value="1"/>
</dbReference>
<reference evidence="8" key="1">
    <citation type="journal article" date="2021" name="Sci. Rep.">
        <title>Diploid genomic architecture of Nitzschia inconspicua, an elite biomass production diatom.</title>
        <authorList>
            <person name="Oliver A."/>
            <person name="Podell S."/>
            <person name="Pinowska A."/>
            <person name="Traller J.C."/>
            <person name="Smith S.R."/>
            <person name="McClure R."/>
            <person name="Beliaev A."/>
            <person name="Bohutskyi P."/>
            <person name="Hill E.A."/>
            <person name="Rabines A."/>
            <person name="Zheng H."/>
            <person name="Allen L.Z."/>
            <person name="Kuo A."/>
            <person name="Grigoriev I.V."/>
            <person name="Allen A.E."/>
            <person name="Hazlebeck D."/>
            <person name="Allen E.E."/>
        </authorList>
    </citation>
    <scope>NUCLEOTIDE SEQUENCE</scope>
    <source>
        <strain evidence="8">Hildebrandi</strain>
    </source>
</reference>
<keyword evidence="5" id="KW-0408">Iron</keyword>
<keyword evidence="6" id="KW-1133">Transmembrane helix</keyword>
<dbReference type="Proteomes" id="UP000693970">
    <property type="component" value="Unassembled WGS sequence"/>
</dbReference>
<keyword evidence="9" id="KW-1185">Reference proteome</keyword>
<keyword evidence="6" id="KW-0812">Transmembrane</keyword>
<dbReference type="GO" id="GO:0005783">
    <property type="term" value="C:endoplasmic reticulum"/>
    <property type="evidence" value="ECO:0007669"/>
    <property type="project" value="UniProtKB-SubCell"/>
</dbReference>
<accession>A0A9K3LTL1</accession>
<dbReference type="GO" id="GO:0016020">
    <property type="term" value="C:membrane"/>
    <property type="evidence" value="ECO:0007669"/>
    <property type="project" value="TreeGrafter"/>
</dbReference>
<keyword evidence="6" id="KW-0472">Membrane</keyword>
<dbReference type="PANTHER" id="PTHR10281">
    <property type="entry name" value="MEMBRANE-ASSOCIATED PROGESTERONE RECEPTOR COMPONENT-RELATED"/>
    <property type="match status" value="1"/>
</dbReference>
<proteinExistence type="predicted"/>
<keyword evidence="2" id="KW-0349">Heme</keyword>
<evidence type="ECO:0000259" key="7">
    <source>
        <dbReference type="SMART" id="SM01117"/>
    </source>
</evidence>
<feature type="domain" description="Cytochrome b5 heme-binding" evidence="7">
    <location>
        <begin position="68"/>
        <end position="174"/>
    </location>
</feature>